<dbReference type="PANTHER" id="PTHR44843">
    <property type="entry name" value="METHYLTRANSFERASE"/>
    <property type="match status" value="1"/>
</dbReference>
<dbReference type="Proteomes" id="UP001418222">
    <property type="component" value="Unassembled WGS sequence"/>
</dbReference>
<name>A0AAP0BFF6_9ASPA</name>
<organism evidence="1 2">
    <name type="scientific">Platanthera zijinensis</name>
    <dbReference type="NCBI Taxonomy" id="2320716"/>
    <lineage>
        <taxon>Eukaryota</taxon>
        <taxon>Viridiplantae</taxon>
        <taxon>Streptophyta</taxon>
        <taxon>Embryophyta</taxon>
        <taxon>Tracheophyta</taxon>
        <taxon>Spermatophyta</taxon>
        <taxon>Magnoliopsida</taxon>
        <taxon>Liliopsida</taxon>
        <taxon>Asparagales</taxon>
        <taxon>Orchidaceae</taxon>
        <taxon>Orchidoideae</taxon>
        <taxon>Orchideae</taxon>
        <taxon>Orchidinae</taxon>
        <taxon>Platanthera</taxon>
    </lineage>
</organism>
<dbReference type="AlphaFoldDB" id="A0AAP0BFF6"/>
<reference evidence="1 2" key="1">
    <citation type="journal article" date="2022" name="Nat. Plants">
        <title>Genomes of leafy and leafless Platanthera orchids illuminate the evolution of mycoheterotrophy.</title>
        <authorList>
            <person name="Li M.H."/>
            <person name="Liu K.W."/>
            <person name="Li Z."/>
            <person name="Lu H.C."/>
            <person name="Ye Q.L."/>
            <person name="Zhang D."/>
            <person name="Wang J.Y."/>
            <person name="Li Y.F."/>
            <person name="Zhong Z.M."/>
            <person name="Liu X."/>
            <person name="Yu X."/>
            <person name="Liu D.K."/>
            <person name="Tu X.D."/>
            <person name="Liu B."/>
            <person name="Hao Y."/>
            <person name="Liao X.Y."/>
            <person name="Jiang Y.T."/>
            <person name="Sun W.H."/>
            <person name="Chen J."/>
            <person name="Chen Y.Q."/>
            <person name="Ai Y."/>
            <person name="Zhai J.W."/>
            <person name="Wu S.S."/>
            <person name="Zhou Z."/>
            <person name="Hsiao Y.Y."/>
            <person name="Wu W.L."/>
            <person name="Chen Y.Y."/>
            <person name="Lin Y.F."/>
            <person name="Hsu J.L."/>
            <person name="Li C.Y."/>
            <person name="Wang Z.W."/>
            <person name="Zhao X."/>
            <person name="Zhong W.Y."/>
            <person name="Ma X.K."/>
            <person name="Ma L."/>
            <person name="Huang J."/>
            <person name="Chen G.Z."/>
            <person name="Huang M.Z."/>
            <person name="Huang L."/>
            <person name="Peng D.H."/>
            <person name="Luo Y.B."/>
            <person name="Zou S.Q."/>
            <person name="Chen S.P."/>
            <person name="Lan S."/>
            <person name="Tsai W.C."/>
            <person name="Van de Peer Y."/>
            <person name="Liu Z.J."/>
        </authorList>
    </citation>
    <scope>NUCLEOTIDE SEQUENCE [LARGE SCALE GENOMIC DNA]</scope>
    <source>
        <strain evidence="1">Lor287</strain>
    </source>
</reference>
<gene>
    <name evidence="1" type="ORF">KSP39_PZI012713</name>
</gene>
<protein>
    <submittedName>
        <fullName evidence="1">Uncharacterized protein</fullName>
    </submittedName>
</protein>
<dbReference type="PANTHER" id="PTHR44843:SF14">
    <property type="entry name" value="METHYLTRANSFERASE TYPE 11 DOMAIN-CONTAINING PROTEIN"/>
    <property type="match status" value="1"/>
</dbReference>
<proteinExistence type="predicted"/>
<comment type="caution">
    <text evidence="1">The sequence shown here is derived from an EMBL/GenBank/DDBJ whole genome shotgun (WGS) entry which is preliminary data.</text>
</comment>
<sequence length="124" mass="14113">MLQKGSRMGRIKAAGASSRGPSVENLHMIQGFDFAEWLKNMVTEKDFVVAKMDMEGWSLIWFLHYLRQAPFVWWMNFSWSVTIIGGRVAALEKGLPSIRIPMGNVSTYFLLSDKTGFWFISGSD</sequence>
<evidence type="ECO:0000313" key="2">
    <source>
        <dbReference type="Proteomes" id="UP001418222"/>
    </source>
</evidence>
<accession>A0AAP0BFF6</accession>
<keyword evidence="2" id="KW-1185">Reference proteome</keyword>
<dbReference type="EMBL" id="JBBWWQ010000010">
    <property type="protein sequence ID" value="KAK8937239.1"/>
    <property type="molecule type" value="Genomic_DNA"/>
</dbReference>
<evidence type="ECO:0000313" key="1">
    <source>
        <dbReference type="EMBL" id="KAK8937239.1"/>
    </source>
</evidence>